<gene>
    <name evidence="1" type="ORF">MAGMO_1205</name>
</gene>
<evidence type="ECO:0000313" key="1">
    <source>
        <dbReference type="EMBL" id="CRH05398.1"/>
    </source>
</evidence>
<dbReference type="AlphaFoldDB" id="A0A1S7LFT7"/>
<organism evidence="1">
    <name type="scientific">Magnetococcus massalia (strain MO-1)</name>
    <dbReference type="NCBI Taxonomy" id="451514"/>
    <lineage>
        <taxon>Bacteria</taxon>
        <taxon>Pseudomonadati</taxon>
        <taxon>Pseudomonadota</taxon>
        <taxon>Magnetococcia</taxon>
        <taxon>Magnetococcales</taxon>
        <taxon>Magnetococcaceae</taxon>
        <taxon>Magnetococcus</taxon>
    </lineage>
</organism>
<sequence length="40" mass="4353">MTTLLLFTALLHAEALTPVEGVAELTTLSQEELGRIFHEG</sequence>
<reference evidence="1" key="1">
    <citation type="submission" date="2015-04" db="EMBL/GenBank/DDBJ databases">
        <authorList>
            <person name="Syromyatnikov M.Y."/>
            <person name="Popov V.N."/>
        </authorList>
    </citation>
    <scope>NUCLEOTIDE SEQUENCE</scope>
    <source>
        <strain evidence="1">MO-1</strain>
    </source>
</reference>
<accession>A0A1S7LFT7</accession>
<dbReference type="EMBL" id="LO017727">
    <property type="protein sequence ID" value="CRH05398.1"/>
    <property type="molecule type" value="Genomic_DNA"/>
</dbReference>
<proteinExistence type="predicted"/>
<name>A0A1S7LFT7_MAGMO</name>
<protein>
    <submittedName>
        <fullName evidence="1">Uncharacterized protein</fullName>
    </submittedName>
</protein>